<organism evidence="2 3">
    <name type="scientific">Dendrothele bispora (strain CBS 962.96)</name>
    <dbReference type="NCBI Taxonomy" id="1314807"/>
    <lineage>
        <taxon>Eukaryota</taxon>
        <taxon>Fungi</taxon>
        <taxon>Dikarya</taxon>
        <taxon>Basidiomycota</taxon>
        <taxon>Agaricomycotina</taxon>
        <taxon>Agaricomycetes</taxon>
        <taxon>Agaricomycetidae</taxon>
        <taxon>Agaricales</taxon>
        <taxon>Agaricales incertae sedis</taxon>
        <taxon>Dendrothele</taxon>
    </lineage>
</organism>
<evidence type="ECO:0000256" key="1">
    <source>
        <dbReference type="SAM" id="MobiDB-lite"/>
    </source>
</evidence>
<evidence type="ECO:0000313" key="3">
    <source>
        <dbReference type="Proteomes" id="UP000297245"/>
    </source>
</evidence>
<dbReference type="EMBL" id="ML179040">
    <property type="protein sequence ID" value="THV06903.1"/>
    <property type="molecule type" value="Genomic_DNA"/>
</dbReference>
<reference evidence="2 3" key="1">
    <citation type="journal article" date="2019" name="Nat. Ecol. Evol.">
        <title>Megaphylogeny resolves global patterns of mushroom evolution.</title>
        <authorList>
            <person name="Varga T."/>
            <person name="Krizsan K."/>
            <person name="Foldi C."/>
            <person name="Dima B."/>
            <person name="Sanchez-Garcia M."/>
            <person name="Sanchez-Ramirez S."/>
            <person name="Szollosi G.J."/>
            <person name="Szarkandi J.G."/>
            <person name="Papp V."/>
            <person name="Albert L."/>
            <person name="Andreopoulos W."/>
            <person name="Angelini C."/>
            <person name="Antonin V."/>
            <person name="Barry K.W."/>
            <person name="Bougher N.L."/>
            <person name="Buchanan P."/>
            <person name="Buyck B."/>
            <person name="Bense V."/>
            <person name="Catcheside P."/>
            <person name="Chovatia M."/>
            <person name="Cooper J."/>
            <person name="Damon W."/>
            <person name="Desjardin D."/>
            <person name="Finy P."/>
            <person name="Geml J."/>
            <person name="Haridas S."/>
            <person name="Hughes K."/>
            <person name="Justo A."/>
            <person name="Karasinski D."/>
            <person name="Kautmanova I."/>
            <person name="Kiss B."/>
            <person name="Kocsube S."/>
            <person name="Kotiranta H."/>
            <person name="LaButti K.M."/>
            <person name="Lechner B.E."/>
            <person name="Liimatainen K."/>
            <person name="Lipzen A."/>
            <person name="Lukacs Z."/>
            <person name="Mihaltcheva S."/>
            <person name="Morgado L.N."/>
            <person name="Niskanen T."/>
            <person name="Noordeloos M.E."/>
            <person name="Ohm R.A."/>
            <person name="Ortiz-Santana B."/>
            <person name="Ovrebo C."/>
            <person name="Racz N."/>
            <person name="Riley R."/>
            <person name="Savchenko A."/>
            <person name="Shiryaev A."/>
            <person name="Soop K."/>
            <person name="Spirin V."/>
            <person name="Szebenyi C."/>
            <person name="Tomsovsky M."/>
            <person name="Tulloss R.E."/>
            <person name="Uehling J."/>
            <person name="Grigoriev I.V."/>
            <person name="Vagvolgyi C."/>
            <person name="Papp T."/>
            <person name="Martin F.M."/>
            <person name="Miettinen O."/>
            <person name="Hibbett D.S."/>
            <person name="Nagy L.G."/>
        </authorList>
    </citation>
    <scope>NUCLEOTIDE SEQUENCE [LARGE SCALE GENOMIC DNA]</scope>
    <source>
        <strain evidence="2 3">CBS 962.96</strain>
    </source>
</reference>
<protein>
    <submittedName>
        <fullName evidence="2">Uncharacterized protein</fullName>
    </submittedName>
</protein>
<feature type="compositionally biased region" description="Polar residues" evidence="1">
    <location>
        <begin position="11"/>
        <end position="22"/>
    </location>
</feature>
<gene>
    <name evidence="2" type="ORF">K435DRAFT_772913</name>
</gene>
<feature type="compositionally biased region" description="Basic and acidic residues" evidence="1">
    <location>
        <begin position="1"/>
        <end position="10"/>
    </location>
</feature>
<name>A0A4S8MUG9_DENBC</name>
<sequence>MEDTSEKRDSGTNLKKSLQSSLENHDHHHVKLREVDTAATLLVTVEMSILQRLPGCCECCSSFKMIVGRRRRRRRRNRQSGTH</sequence>
<keyword evidence="3" id="KW-1185">Reference proteome</keyword>
<evidence type="ECO:0000313" key="2">
    <source>
        <dbReference type="EMBL" id="THV06903.1"/>
    </source>
</evidence>
<dbReference type="AlphaFoldDB" id="A0A4S8MUG9"/>
<proteinExistence type="predicted"/>
<dbReference type="Proteomes" id="UP000297245">
    <property type="component" value="Unassembled WGS sequence"/>
</dbReference>
<feature type="region of interest" description="Disordered" evidence="1">
    <location>
        <begin position="1"/>
        <end position="33"/>
    </location>
</feature>
<accession>A0A4S8MUG9</accession>